<dbReference type="AlphaFoldDB" id="F0S9T4"/>
<dbReference type="InterPro" id="IPR051056">
    <property type="entry name" value="Glycosyl_Hydrolase_73"/>
</dbReference>
<dbReference type="STRING" id="762903.Pedsa_0868"/>
<organism evidence="3 4">
    <name type="scientific">Pseudopedobacter saltans (strain ATCC 51119 / DSM 12145 / JCM 21818 / CCUG 39354 / LMG 10337 / NBRC 100064 / NCIMB 13643)</name>
    <name type="common">Pedobacter saltans</name>
    <dbReference type="NCBI Taxonomy" id="762903"/>
    <lineage>
        <taxon>Bacteria</taxon>
        <taxon>Pseudomonadati</taxon>
        <taxon>Bacteroidota</taxon>
        <taxon>Sphingobacteriia</taxon>
        <taxon>Sphingobacteriales</taxon>
        <taxon>Sphingobacteriaceae</taxon>
        <taxon>Pseudopedobacter</taxon>
    </lineage>
</organism>
<dbReference type="EMBL" id="CP002545">
    <property type="protein sequence ID" value="ADY51440.1"/>
    <property type="molecule type" value="Genomic_DNA"/>
</dbReference>
<protein>
    <submittedName>
        <fullName evidence="3">Mannosyl-glycoprotein endo-beta-N-acetylglucosamidase</fullName>
    </submittedName>
</protein>
<reference evidence="3 4" key="1">
    <citation type="journal article" date="2011" name="Stand. Genomic Sci.">
        <title>Complete genome sequence of the gliding, heparinolytic Pedobacter saltans type strain (113).</title>
        <authorList>
            <person name="Liolios K."/>
            <person name="Sikorski J."/>
            <person name="Lu M."/>
            <person name="Nolan M."/>
            <person name="Lapidus A."/>
            <person name="Lucas S."/>
            <person name="Hammon N."/>
            <person name="Deshpande S."/>
            <person name="Cheng J.F."/>
            <person name="Tapia R."/>
            <person name="Han C."/>
            <person name="Goodwin L."/>
            <person name="Pitluck S."/>
            <person name="Huntemann M."/>
            <person name="Ivanova N."/>
            <person name="Pagani I."/>
            <person name="Mavromatis K."/>
            <person name="Ovchinikova G."/>
            <person name="Pati A."/>
            <person name="Chen A."/>
            <person name="Palaniappan K."/>
            <person name="Land M."/>
            <person name="Hauser L."/>
            <person name="Brambilla E.M."/>
            <person name="Kotsyurbenko O."/>
            <person name="Rohde M."/>
            <person name="Tindall B.J."/>
            <person name="Abt B."/>
            <person name="Goker M."/>
            <person name="Detter J.C."/>
            <person name="Woyke T."/>
            <person name="Bristow J."/>
            <person name="Eisen J.A."/>
            <person name="Markowitz V."/>
            <person name="Hugenholtz P."/>
            <person name="Klenk H.P."/>
            <person name="Kyrpides N.C."/>
        </authorList>
    </citation>
    <scope>NUCLEOTIDE SEQUENCE [LARGE SCALE GENOMIC DNA]</scope>
    <source>
        <strain evidence="4">ATCC 51119 / DSM 12145 / JCM 21818 / LMG 10337 / NBRC 100064 / NCIMB 13643</strain>
    </source>
</reference>
<dbReference type="InterPro" id="IPR002901">
    <property type="entry name" value="MGlyc_endo_b_GlcNAc-like_dom"/>
</dbReference>
<dbReference type="KEGG" id="psn:Pedsa_0868"/>
<proteinExistence type="predicted"/>
<dbReference type="PANTHER" id="PTHR33308">
    <property type="entry name" value="PEPTIDOGLYCAN HYDROLASE FLGJ"/>
    <property type="match status" value="1"/>
</dbReference>
<evidence type="ECO:0000313" key="4">
    <source>
        <dbReference type="Proteomes" id="UP000000310"/>
    </source>
</evidence>
<dbReference type="PANTHER" id="PTHR33308:SF9">
    <property type="entry name" value="PEPTIDOGLYCAN HYDROLASE FLGJ"/>
    <property type="match status" value="1"/>
</dbReference>
<feature type="domain" description="Mannosyl-glycoprotein endo-beta-N-acetylglucosamidase-like" evidence="2">
    <location>
        <begin position="11"/>
        <end position="162"/>
    </location>
</feature>
<dbReference type="OrthoDB" id="977752at2"/>
<dbReference type="Pfam" id="PF01832">
    <property type="entry name" value="Glucosaminidase"/>
    <property type="match status" value="1"/>
</dbReference>
<keyword evidence="1" id="KW-0378">Hydrolase</keyword>
<dbReference type="SMART" id="SM00047">
    <property type="entry name" value="LYZ2"/>
    <property type="match status" value="1"/>
</dbReference>
<dbReference type="GO" id="GO:0004040">
    <property type="term" value="F:amidase activity"/>
    <property type="evidence" value="ECO:0007669"/>
    <property type="project" value="InterPro"/>
</dbReference>
<evidence type="ECO:0000256" key="1">
    <source>
        <dbReference type="ARBA" id="ARBA00022801"/>
    </source>
</evidence>
<reference evidence="4" key="2">
    <citation type="submission" date="2011-02" db="EMBL/GenBank/DDBJ databases">
        <title>The complete genome of Pedobacter saltans DSM 12145.</title>
        <authorList>
            <consortium name="US DOE Joint Genome Institute (JGI-PGF)"/>
            <person name="Lucas S."/>
            <person name="Copeland A."/>
            <person name="Lapidus A."/>
            <person name="Bruce D."/>
            <person name="Goodwin L."/>
            <person name="Pitluck S."/>
            <person name="Kyrpides N."/>
            <person name="Mavromatis K."/>
            <person name="Pagani I."/>
            <person name="Ivanova N."/>
            <person name="Ovchinnikova G."/>
            <person name="Lu M."/>
            <person name="Detter J.C."/>
            <person name="Han C."/>
            <person name="Land M."/>
            <person name="Hauser L."/>
            <person name="Markowitz V."/>
            <person name="Cheng J.-F."/>
            <person name="Hugenholtz P."/>
            <person name="Woyke T."/>
            <person name="Wu D."/>
            <person name="Tindall B."/>
            <person name="Pomrenke H.G."/>
            <person name="Brambilla E."/>
            <person name="Klenk H.-P."/>
            <person name="Eisen J.A."/>
        </authorList>
    </citation>
    <scope>NUCLEOTIDE SEQUENCE [LARGE SCALE GENOMIC DNA]</scope>
    <source>
        <strain evidence="4">ATCC 51119 / DSM 12145 / JCM 21818 / LMG 10337 / NBRC 100064 / NCIMB 13643</strain>
    </source>
</reference>
<dbReference type="RefSeq" id="WP_013631940.1">
    <property type="nucleotide sequence ID" value="NC_015177.1"/>
</dbReference>
<dbReference type="HOGENOM" id="CLU_1401422_0_0_10"/>
<evidence type="ECO:0000313" key="3">
    <source>
        <dbReference type="EMBL" id="ADY51440.1"/>
    </source>
</evidence>
<dbReference type="Proteomes" id="UP000000310">
    <property type="component" value="Chromosome"/>
</dbReference>
<keyword evidence="4" id="KW-1185">Reference proteome</keyword>
<accession>F0S9T4</accession>
<evidence type="ECO:0000259" key="2">
    <source>
        <dbReference type="SMART" id="SM00047"/>
    </source>
</evidence>
<gene>
    <name evidence="3" type="ordered locus">Pedsa_0868</name>
</gene>
<dbReference type="Gene3D" id="1.10.530.10">
    <property type="match status" value="1"/>
</dbReference>
<name>F0S9T4_PSESL</name>
<dbReference type="eggNOG" id="COG1705">
    <property type="taxonomic scope" value="Bacteria"/>
</dbReference>
<sequence>MAGRRFQYTGKQTPGNNTPASFTAKIASAVIRACANTGILPSVVIGQAIKESGSGNDYKAFVYNNPFGHMALASWSGDGVRLSTKKGAPYWRVYPNVYEGIKAHINNLQQGKYKLQGVALKKTPLAQLKALQAAGYNVGPDKNVYANKVAGIIDSYNLENYDRELMAYERNINDNNLAFHEQDGITKALHNIFA</sequence>